<protein>
    <recommendedName>
        <fullName evidence="4">Cytochrome c oxidase subunit 7C, mitochondrial</fullName>
    </recommendedName>
    <alternativeName>
        <fullName evidence="11">Cytochrome c oxidase polypeptide VIIc</fullName>
    </alternativeName>
</protein>
<keyword evidence="6" id="KW-0999">Mitochondrion inner membrane</keyword>
<evidence type="ECO:0000256" key="4">
    <source>
        <dbReference type="ARBA" id="ARBA00017004"/>
    </source>
</evidence>
<keyword evidence="15" id="KW-1185">Reference proteome</keyword>
<comment type="caution">
    <text evidence="14">The sequence shown here is derived from an EMBL/GenBank/DDBJ whole genome shotgun (WGS) entry which is preliminary data.</text>
</comment>
<evidence type="ECO:0000313" key="15">
    <source>
        <dbReference type="Proteomes" id="UP001266305"/>
    </source>
</evidence>
<comment type="pathway">
    <text evidence="2">Energy metabolism; oxidative phosphorylation.</text>
</comment>
<evidence type="ECO:0000256" key="9">
    <source>
        <dbReference type="ARBA" id="ARBA00023128"/>
    </source>
</evidence>
<evidence type="ECO:0000256" key="6">
    <source>
        <dbReference type="ARBA" id="ARBA00022792"/>
    </source>
</evidence>
<name>A0ABQ9UMM7_SAGOE</name>
<evidence type="ECO:0000256" key="5">
    <source>
        <dbReference type="ARBA" id="ARBA00022692"/>
    </source>
</evidence>
<dbReference type="InterPro" id="IPR004202">
    <property type="entry name" value="COX7C/Cox8"/>
</dbReference>
<comment type="subcellular location">
    <subcellularLocation>
        <location evidence="1">Mitochondrion inner membrane</location>
        <topology evidence="1">Single-pass membrane protein</topology>
    </subcellularLocation>
</comment>
<dbReference type="PANTHER" id="PTHR13313">
    <property type="entry name" value="CYTOCHROME C OXIDASE SUBUNIT VIIC"/>
    <property type="match status" value="1"/>
</dbReference>
<evidence type="ECO:0000256" key="12">
    <source>
        <dbReference type="ARBA" id="ARBA00047050"/>
    </source>
</evidence>
<comment type="subunit">
    <text evidence="12">Component of the cytochrome c oxidase (complex IV, CIV), a multisubunit enzyme composed of 14 subunits. The complex is composed of a catalytic core of 3 subunits MT-CO1, MT-CO2 and MT-CO3, encoded in the mitochondrial DNA, and 11 supernumerary subunits COX4I, COX5A, COX5B, COX6A, COX6B, COX6C, COX7A, COX7B, COX7C, COX8 and NDUFA4, which are encoded in the nuclear genome. The complex exists as a monomer or a dimer and forms supercomplexes (SCs) in the inner mitochondrial membrane with NADH-ubiquinone oxidoreductase (complex I, CI) and ubiquinol-cytochrome c oxidoreductase (cytochrome b-c1 complex, complex III, CIII), resulting in different assemblies (supercomplex SCI(1)III(2)IV(1) and megacomplex MCI(2)III(2)IV(2)). Interacts with RAB5IF.</text>
</comment>
<evidence type="ECO:0000256" key="3">
    <source>
        <dbReference type="ARBA" id="ARBA00010514"/>
    </source>
</evidence>
<dbReference type="Gene3D" id="4.10.49.10">
    <property type="entry name" value="Cytochrome c oxidase subunit VIIc"/>
    <property type="match status" value="1"/>
</dbReference>
<sequence>MTTSLLRGLDTRAPGRFLFTIKRHSMGVCSIQSRPHREHVLAIGSYDEHILLNLGTKRADLKGASELPAPCRECMEDNDEGCGVKPLTEDMRRNGTWLRAAAAAKHDCGLSPEEADSAFSLLAIASSSAMLGQIIRRFTTSVACRSHYEEGPGKNLPFSVENKWWILAMMCLYFGSAFAAPFFIVRHQLFKKSGYFSSLI</sequence>
<organism evidence="14 15">
    <name type="scientific">Saguinus oedipus</name>
    <name type="common">Cotton-top tamarin</name>
    <name type="synonym">Oedipomidas oedipus</name>
    <dbReference type="NCBI Taxonomy" id="9490"/>
    <lineage>
        <taxon>Eukaryota</taxon>
        <taxon>Metazoa</taxon>
        <taxon>Chordata</taxon>
        <taxon>Craniata</taxon>
        <taxon>Vertebrata</taxon>
        <taxon>Euteleostomi</taxon>
        <taxon>Mammalia</taxon>
        <taxon>Eutheria</taxon>
        <taxon>Euarchontoglires</taxon>
        <taxon>Primates</taxon>
        <taxon>Haplorrhini</taxon>
        <taxon>Platyrrhini</taxon>
        <taxon>Cebidae</taxon>
        <taxon>Callitrichinae</taxon>
        <taxon>Saguinus</taxon>
    </lineage>
</organism>
<keyword evidence="7" id="KW-0809">Transit peptide</keyword>
<gene>
    <name evidence="14" type="ORF">P7K49_023774</name>
</gene>
<evidence type="ECO:0000256" key="11">
    <source>
        <dbReference type="ARBA" id="ARBA00031140"/>
    </source>
</evidence>
<dbReference type="CDD" id="cd00929">
    <property type="entry name" value="Cyt_c_Oxidase_VIIc"/>
    <property type="match status" value="1"/>
</dbReference>
<dbReference type="SUPFAM" id="SSF81427">
    <property type="entry name" value="Mitochondrial cytochrome c oxidase subunit VIIc (aka VIIIa)"/>
    <property type="match status" value="1"/>
</dbReference>
<keyword evidence="8 13" id="KW-1133">Transmembrane helix</keyword>
<comment type="similarity">
    <text evidence="3">Belongs to the cytochrome c oxidase VIIc family.</text>
</comment>
<proteinExistence type="inferred from homology"/>
<evidence type="ECO:0000313" key="14">
    <source>
        <dbReference type="EMBL" id="KAK2098323.1"/>
    </source>
</evidence>
<accession>A0ABQ9UMM7</accession>
<evidence type="ECO:0000256" key="10">
    <source>
        <dbReference type="ARBA" id="ARBA00023136"/>
    </source>
</evidence>
<evidence type="ECO:0000256" key="8">
    <source>
        <dbReference type="ARBA" id="ARBA00022989"/>
    </source>
</evidence>
<dbReference type="EMBL" id="JASSZA010000011">
    <property type="protein sequence ID" value="KAK2098323.1"/>
    <property type="molecule type" value="Genomic_DNA"/>
</dbReference>
<dbReference type="Pfam" id="PF02935">
    <property type="entry name" value="COX7C"/>
    <property type="match status" value="1"/>
</dbReference>
<reference evidence="14 15" key="1">
    <citation type="submission" date="2023-05" db="EMBL/GenBank/DDBJ databases">
        <title>B98-5 Cell Line De Novo Hybrid Assembly: An Optical Mapping Approach.</title>
        <authorList>
            <person name="Kananen K."/>
            <person name="Auerbach J.A."/>
            <person name="Kautto E."/>
            <person name="Blachly J.S."/>
        </authorList>
    </citation>
    <scope>NUCLEOTIDE SEQUENCE [LARGE SCALE GENOMIC DNA]</scope>
    <source>
        <strain evidence="14">B95-8</strain>
        <tissue evidence="14">Cell line</tissue>
    </source>
</reference>
<keyword evidence="10 13" id="KW-0472">Membrane</keyword>
<evidence type="ECO:0000256" key="13">
    <source>
        <dbReference type="SAM" id="Phobius"/>
    </source>
</evidence>
<keyword evidence="5 13" id="KW-0812">Transmembrane</keyword>
<dbReference type="InterPro" id="IPR036636">
    <property type="entry name" value="COX7C/Cox8_sf"/>
</dbReference>
<dbReference type="Proteomes" id="UP001266305">
    <property type="component" value="Unassembled WGS sequence"/>
</dbReference>
<evidence type="ECO:0000256" key="1">
    <source>
        <dbReference type="ARBA" id="ARBA00004434"/>
    </source>
</evidence>
<feature type="transmembrane region" description="Helical" evidence="13">
    <location>
        <begin position="164"/>
        <end position="185"/>
    </location>
</feature>
<keyword evidence="9" id="KW-0496">Mitochondrion</keyword>
<evidence type="ECO:0000256" key="7">
    <source>
        <dbReference type="ARBA" id="ARBA00022946"/>
    </source>
</evidence>
<evidence type="ECO:0000256" key="2">
    <source>
        <dbReference type="ARBA" id="ARBA00004673"/>
    </source>
</evidence>
<dbReference type="PANTHER" id="PTHR13313:SF0">
    <property type="entry name" value="CYTOCHROME C OXIDASE SUBUNIT 7C, MITOCHONDRIAL"/>
    <property type="match status" value="1"/>
</dbReference>